<dbReference type="SUPFAM" id="SSF57567">
    <property type="entry name" value="Serine protease inhibitors"/>
    <property type="match status" value="1"/>
</dbReference>
<dbReference type="Gene3D" id="2.10.25.10">
    <property type="entry name" value="Laminin"/>
    <property type="match status" value="1"/>
</dbReference>
<feature type="signal peptide" evidence="3">
    <location>
        <begin position="1"/>
        <end position="22"/>
    </location>
</feature>
<dbReference type="PANTHER" id="PTHR23259:SF70">
    <property type="entry name" value="ACCESSORY GLAND PROTEIN ACP62F-RELATED"/>
    <property type="match status" value="1"/>
</dbReference>
<dbReference type="GO" id="GO:0030414">
    <property type="term" value="F:peptidase inhibitor activity"/>
    <property type="evidence" value="ECO:0007669"/>
    <property type="project" value="UniProtKB-KW"/>
</dbReference>
<reference evidence="5" key="1">
    <citation type="submission" date="2017-03" db="EMBL/GenBank/DDBJ databases">
        <authorList>
            <person name="QRISCLOUD D."/>
        </authorList>
    </citation>
    <scope>NUCLEOTIDE SEQUENCE</scope>
</reference>
<dbReference type="InterPro" id="IPR002919">
    <property type="entry name" value="TIL_dom"/>
</dbReference>
<evidence type="ECO:0000256" key="3">
    <source>
        <dbReference type="SAM" id="SignalP"/>
    </source>
</evidence>
<evidence type="ECO:0000259" key="4">
    <source>
        <dbReference type="Pfam" id="PF01826"/>
    </source>
</evidence>
<dbReference type="Pfam" id="PF01826">
    <property type="entry name" value="TIL"/>
    <property type="match status" value="1"/>
</dbReference>
<feature type="domain" description="TIL" evidence="4">
    <location>
        <begin position="31"/>
        <end position="89"/>
    </location>
</feature>
<evidence type="ECO:0000313" key="5">
    <source>
        <dbReference type="EMBL" id="SMD29592.1"/>
    </source>
</evidence>
<accession>A0A482ZI15</accession>
<protein>
    <submittedName>
        <fullName evidence="5">U8-Theraphotoxin-Ct1a_1</fullName>
    </submittedName>
</protein>
<dbReference type="CDD" id="cd19941">
    <property type="entry name" value="TIL"/>
    <property type="match status" value="1"/>
</dbReference>
<reference evidence="5" key="2">
    <citation type="submission" date="2019-04" db="EMBL/GenBank/DDBJ databases">
        <title>Unravelling the molecular evolution of spider venoms.</title>
        <authorList>
            <person name="Pineda S."/>
        </authorList>
    </citation>
    <scope>NUCLEOTIDE SEQUENCE</scope>
</reference>
<name>A0A482ZI15_CORTR</name>
<dbReference type="PANTHER" id="PTHR23259">
    <property type="entry name" value="RIDDLE"/>
    <property type="match status" value="1"/>
</dbReference>
<organism evidence="5">
    <name type="scientific">Coremiocnemis tropix</name>
    <name type="common">Australian tarantula spider</name>
    <dbReference type="NCBI Taxonomy" id="1904443"/>
    <lineage>
        <taxon>Eukaryota</taxon>
        <taxon>Metazoa</taxon>
        <taxon>Ecdysozoa</taxon>
        <taxon>Arthropoda</taxon>
        <taxon>Chelicerata</taxon>
        <taxon>Arachnida</taxon>
        <taxon>Araneae</taxon>
        <taxon>Mygalomorphae</taxon>
        <taxon>Avicularoidea</taxon>
        <taxon>Theraphosidae</taxon>
        <taxon>Coremiocnemis</taxon>
    </lineage>
</organism>
<evidence type="ECO:0000256" key="1">
    <source>
        <dbReference type="ARBA" id="ARBA00022690"/>
    </source>
</evidence>
<dbReference type="InterPro" id="IPR051368">
    <property type="entry name" value="SerProtInhib-TIL_Domain"/>
</dbReference>
<dbReference type="InterPro" id="IPR036084">
    <property type="entry name" value="Ser_inhib-like_sf"/>
</dbReference>
<keyword evidence="2" id="KW-1015">Disulfide bond</keyword>
<keyword evidence="1" id="KW-0646">Protease inhibitor</keyword>
<feature type="chain" id="PRO_5019851568" evidence="3">
    <location>
        <begin position="23"/>
        <end position="94"/>
    </location>
</feature>
<keyword evidence="3" id="KW-0732">Signal</keyword>
<evidence type="ECO:0000256" key="2">
    <source>
        <dbReference type="ARBA" id="ARBA00023157"/>
    </source>
</evidence>
<proteinExistence type="predicted"/>
<dbReference type="EMBL" id="HAGN01000170">
    <property type="protein sequence ID" value="SMD29592.1"/>
    <property type="molecule type" value="Transcribed_RNA"/>
</dbReference>
<dbReference type="AlphaFoldDB" id="A0A482ZI15"/>
<sequence>MASLKLIATALAISYLLCVTVGQQYGLPLACGEGEIWNNCRPPCPKTCKNMLQISPLPMCMIKMCTAGCACKPQYVRNEEGKCVYPSQCNFNRQ</sequence>